<dbReference type="InterPro" id="IPR002048">
    <property type="entry name" value="EF_hand_dom"/>
</dbReference>
<dbReference type="CDD" id="cd00051">
    <property type="entry name" value="EFh"/>
    <property type="match status" value="1"/>
</dbReference>
<organism evidence="4 5">
    <name type="scientific">Diacronema lutheri</name>
    <name type="common">Unicellular marine alga</name>
    <name type="synonym">Monochrysis lutheri</name>
    <dbReference type="NCBI Taxonomy" id="2081491"/>
    <lineage>
        <taxon>Eukaryota</taxon>
        <taxon>Haptista</taxon>
        <taxon>Haptophyta</taxon>
        <taxon>Pavlovophyceae</taxon>
        <taxon>Pavlovales</taxon>
        <taxon>Pavlovaceae</taxon>
        <taxon>Diacronema</taxon>
    </lineage>
</organism>
<reference evidence="4" key="1">
    <citation type="submission" date="2021-05" db="EMBL/GenBank/DDBJ databases">
        <title>The genome of the haptophyte Pavlova lutheri (Diacronema luteri, Pavlovales) - a model for lipid biosynthesis in eukaryotic algae.</title>
        <authorList>
            <person name="Hulatt C.J."/>
            <person name="Posewitz M.C."/>
        </authorList>
    </citation>
    <scope>NUCLEOTIDE SEQUENCE</scope>
    <source>
        <strain evidence="4">NIVA-4/92</strain>
    </source>
</reference>
<dbReference type="EMBL" id="JAGTXO010000023">
    <property type="protein sequence ID" value="KAG8461947.1"/>
    <property type="molecule type" value="Genomic_DNA"/>
</dbReference>
<feature type="region of interest" description="Disordered" evidence="2">
    <location>
        <begin position="513"/>
        <end position="577"/>
    </location>
</feature>
<dbReference type="AlphaFoldDB" id="A0A8J6C4R4"/>
<feature type="domain" description="EF-hand" evidence="3">
    <location>
        <begin position="30"/>
        <end position="65"/>
    </location>
</feature>
<dbReference type="Pfam" id="PF13499">
    <property type="entry name" value="EF-hand_7"/>
    <property type="match status" value="1"/>
</dbReference>
<keyword evidence="1" id="KW-0106">Calcium</keyword>
<sequence length="615" mass="63785">MANQVVLRAARRREAARVRAEVAAKHTGAEELARFWDTFRMLDADSSGAISVAELRSLLASVGFAVPAADVDVLIELVDADGSGELNFREFVDVLQSSEALRLALGEASAIGTIPLSSAMATFRRRRILDDVLSVDKARAMQLYERTVGKHAPSDETLRKLADAHASRIRAARGIETRRSYVGAVRREAAERGVDLAHAAMPSTRKALRAQRAGIAHARTHHADGLDRLLLPPQPVALDARWGAPWDAAATRAGASARAPRFGAPLGERSALEAASAVGAAQGLAKQRAALCVGSRPLPRSLRARARSPPPGADDRGSERAGERAGARAASSSEWMPAEGSALRESQPFSTVAPSALPRSALAALGVSHVAVAAQLVPARGLSPRQLGLMHKARSAARPIAPELSRLIAQGKHRQAQRMGDEHERGTSGARGARGFAGASASAPLVLLARTRSLLRGLAEDGARARAEGGVDGVPALGSVRALQPLPASVLGAQRGLQLFDAPPAARAVEREARAPAQRVHGGCASDARGAAGEASDDGGSAIIAPQHGAQAREDDGSERGLTAHGHAQRAELRTSLLPAADEPGVLALPSGARAAHAALQSAGSPVASPDGKRA</sequence>
<evidence type="ECO:0000313" key="4">
    <source>
        <dbReference type="EMBL" id="KAG8461947.1"/>
    </source>
</evidence>
<feature type="region of interest" description="Disordered" evidence="2">
    <location>
        <begin position="593"/>
        <end position="615"/>
    </location>
</feature>
<name>A0A8J6C4R4_DIALT</name>
<feature type="region of interest" description="Disordered" evidence="2">
    <location>
        <begin position="300"/>
        <end position="342"/>
    </location>
</feature>
<dbReference type="PROSITE" id="PS50222">
    <property type="entry name" value="EF_HAND_2"/>
    <property type="match status" value="2"/>
</dbReference>
<keyword evidence="5" id="KW-1185">Reference proteome</keyword>
<proteinExistence type="predicted"/>
<evidence type="ECO:0000256" key="1">
    <source>
        <dbReference type="ARBA" id="ARBA00022837"/>
    </source>
</evidence>
<dbReference type="GO" id="GO:0005509">
    <property type="term" value="F:calcium ion binding"/>
    <property type="evidence" value="ECO:0007669"/>
    <property type="project" value="InterPro"/>
</dbReference>
<feature type="compositionally biased region" description="Low complexity" evidence="2">
    <location>
        <begin position="525"/>
        <end position="542"/>
    </location>
</feature>
<dbReference type="Proteomes" id="UP000751190">
    <property type="component" value="Unassembled WGS sequence"/>
</dbReference>
<gene>
    <name evidence="4" type="ORF">KFE25_013966</name>
</gene>
<dbReference type="SMART" id="SM00054">
    <property type="entry name" value="EFh"/>
    <property type="match status" value="2"/>
</dbReference>
<evidence type="ECO:0000256" key="2">
    <source>
        <dbReference type="SAM" id="MobiDB-lite"/>
    </source>
</evidence>
<feature type="compositionally biased region" description="Basic and acidic residues" evidence="2">
    <location>
        <begin position="313"/>
        <end position="326"/>
    </location>
</feature>
<feature type="domain" description="EF-hand" evidence="3">
    <location>
        <begin position="66"/>
        <end position="101"/>
    </location>
</feature>
<evidence type="ECO:0000259" key="3">
    <source>
        <dbReference type="PROSITE" id="PS50222"/>
    </source>
</evidence>
<dbReference type="Gene3D" id="1.10.238.10">
    <property type="entry name" value="EF-hand"/>
    <property type="match status" value="1"/>
</dbReference>
<evidence type="ECO:0000313" key="5">
    <source>
        <dbReference type="Proteomes" id="UP000751190"/>
    </source>
</evidence>
<dbReference type="PROSITE" id="PS00018">
    <property type="entry name" value="EF_HAND_1"/>
    <property type="match status" value="2"/>
</dbReference>
<protein>
    <recommendedName>
        <fullName evidence="3">EF-hand domain-containing protein</fullName>
    </recommendedName>
</protein>
<dbReference type="InterPro" id="IPR018247">
    <property type="entry name" value="EF_Hand_1_Ca_BS"/>
</dbReference>
<dbReference type="SUPFAM" id="SSF47473">
    <property type="entry name" value="EF-hand"/>
    <property type="match status" value="1"/>
</dbReference>
<comment type="caution">
    <text evidence="4">The sequence shown here is derived from an EMBL/GenBank/DDBJ whole genome shotgun (WGS) entry which is preliminary data.</text>
</comment>
<dbReference type="InterPro" id="IPR011992">
    <property type="entry name" value="EF-hand-dom_pair"/>
</dbReference>
<accession>A0A8J6C4R4</accession>